<dbReference type="PANTHER" id="PTHR24096">
    <property type="entry name" value="LONG-CHAIN-FATTY-ACID--COA LIGASE"/>
    <property type="match status" value="1"/>
</dbReference>
<dbReference type="STRING" id="1448308.A0A2T2P2G4"/>
<dbReference type="PANTHER" id="PTHR24096:SF267">
    <property type="entry name" value="MALONATE--COA LIGASE ACSF3, MITOCHONDRIAL"/>
    <property type="match status" value="1"/>
</dbReference>
<dbReference type="PROSITE" id="PS00455">
    <property type="entry name" value="AMP_BINDING"/>
    <property type="match status" value="1"/>
</dbReference>
<dbReference type="GO" id="GO:0006633">
    <property type="term" value="P:fatty acid biosynthetic process"/>
    <property type="evidence" value="ECO:0007669"/>
    <property type="project" value="TreeGrafter"/>
</dbReference>
<evidence type="ECO:0000313" key="6">
    <source>
        <dbReference type="Proteomes" id="UP000240883"/>
    </source>
</evidence>
<dbReference type="AlphaFoldDB" id="A0A2T2P2G4"/>
<dbReference type="InterPro" id="IPR036736">
    <property type="entry name" value="ACP-like_sf"/>
</dbReference>
<dbReference type="InterPro" id="IPR001031">
    <property type="entry name" value="Thioesterase"/>
</dbReference>
<evidence type="ECO:0000256" key="3">
    <source>
        <dbReference type="ARBA" id="ARBA00029454"/>
    </source>
</evidence>
<dbReference type="InterPro" id="IPR000873">
    <property type="entry name" value="AMP-dep_synth/lig_dom"/>
</dbReference>
<dbReference type="Pfam" id="PF00550">
    <property type="entry name" value="PP-binding"/>
    <property type="match status" value="1"/>
</dbReference>
<evidence type="ECO:0000256" key="1">
    <source>
        <dbReference type="ARBA" id="ARBA00022450"/>
    </source>
</evidence>
<accession>A0A2T2P2G4</accession>
<dbReference type="InterPro" id="IPR009081">
    <property type="entry name" value="PP-bd_ACP"/>
</dbReference>
<dbReference type="Gene3D" id="3.40.50.12780">
    <property type="entry name" value="N-terminal domain of ligase-like"/>
    <property type="match status" value="1"/>
</dbReference>
<feature type="domain" description="Carrier" evidence="4">
    <location>
        <begin position="596"/>
        <end position="673"/>
    </location>
</feature>
<dbReference type="PROSITE" id="PS50075">
    <property type="entry name" value="CARRIER"/>
    <property type="match status" value="1"/>
</dbReference>
<gene>
    <name evidence="5" type="ORF">BS50DRAFT_236154</name>
</gene>
<proteinExistence type="inferred from homology"/>
<dbReference type="Gene3D" id="1.10.1200.10">
    <property type="entry name" value="ACP-like"/>
    <property type="match status" value="1"/>
</dbReference>
<dbReference type="InterPro" id="IPR042099">
    <property type="entry name" value="ANL_N_sf"/>
</dbReference>
<dbReference type="Gene3D" id="3.30.300.30">
    <property type="match status" value="1"/>
</dbReference>
<dbReference type="SUPFAM" id="SSF47336">
    <property type="entry name" value="ACP-like"/>
    <property type="match status" value="1"/>
</dbReference>
<name>A0A2T2P2G4_CORCC</name>
<organism evidence="5 6">
    <name type="scientific">Corynespora cassiicola Philippines</name>
    <dbReference type="NCBI Taxonomy" id="1448308"/>
    <lineage>
        <taxon>Eukaryota</taxon>
        <taxon>Fungi</taxon>
        <taxon>Dikarya</taxon>
        <taxon>Ascomycota</taxon>
        <taxon>Pezizomycotina</taxon>
        <taxon>Dothideomycetes</taxon>
        <taxon>Pleosporomycetidae</taxon>
        <taxon>Pleosporales</taxon>
        <taxon>Corynesporascaceae</taxon>
        <taxon>Corynespora</taxon>
    </lineage>
</organism>
<dbReference type="GO" id="GO:0031957">
    <property type="term" value="F:very long-chain fatty acid-CoA ligase activity"/>
    <property type="evidence" value="ECO:0007669"/>
    <property type="project" value="TreeGrafter"/>
</dbReference>
<protein>
    <submittedName>
        <fullName evidence="5">Acyl-protein synthetase</fullName>
    </submittedName>
</protein>
<evidence type="ECO:0000313" key="5">
    <source>
        <dbReference type="EMBL" id="PSN71813.1"/>
    </source>
</evidence>
<evidence type="ECO:0000259" key="4">
    <source>
        <dbReference type="PROSITE" id="PS50075"/>
    </source>
</evidence>
<dbReference type="InterPro" id="IPR020845">
    <property type="entry name" value="AMP-binding_CS"/>
</dbReference>
<dbReference type="InterPro" id="IPR029058">
    <property type="entry name" value="AB_hydrolase_fold"/>
</dbReference>
<evidence type="ECO:0000256" key="2">
    <source>
        <dbReference type="ARBA" id="ARBA00022553"/>
    </source>
</evidence>
<dbReference type="SMART" id="SM00823">
    <property type="entry name" value="PKS_PP"/>
    <property type="match status" value="1"/>
</dbReference>
<dbReference type="Gene3D" id="3.40.50.1820">
    <property type="entry name" value="alpha/beta hydrolase"/>
    <property type="match status" value="1"/>
</dbReference>
<comment type="similarity">
    <text evidence="3">Belongs to the NRP synthetase family.</text>
</comment>
<dbReference type="InterPro" id="IPR020806">
    <property type="entry name" value="PKS_PP-bd"/>
</dbReference>
<dbReference type="Pfam" id="PF00501">
    <property type="entry name" value="AMP-binding"/>
    <property type="match status" value="1"/>
</dbReference>
<dbReference type="EMBL" id="KZ678130">
    <property type="protein sequence ID" value="PSN71813.1"/>
    <property type="molecule type" value="Genomic_DNA"/>
</dbReference>
<dbReference type="OrthoDB" id="10253869at2759"/>
<dbReference type="Pfam" id="PF00975">
    <property type="entry name" value="Thioesterase"/>
    <property type="match status" value="1"/>
</dbReference>
<dbReference type="Proteomes" id="UP000240883">
    <property type="component" value="Unassembled WGS sequence"/>
</dbReference>
<keyword evidence="2" id="KW-0597">Phosphoprotein</keyword>
<keyword evidence="1" id="KW-0596">Phosphopantetheine</keyword>
<dbReference type="SUPFAM" id="SSF56801">
    <property type="entry name" value="Acetyl-CoA synthetase-like"/>
    <property type="match status" value="1"/>
</dbReference>
<dbReference type="GO" id="GO:0031177">
    <property type="term" value="F:phosphopantetheine binding"/>
    <property type="evidence" value="ECO:0007669"/>
    <property type="project" value="InterPro"/>
</dbReference>
<sequence>MGLHSVAAASVHEDPVPHTFRIHDLLRKAARSSHSKSLIIYPHGETDSSALYSYAELYREALHISQLITQIENFQPGAPVLLHLDTHWEIILWFWAIVLADGLPVLSSPFSHVSEHRHRHIQNLSKVLDSPICISQAKSIALWDCKHGMKLHTIESLSTKPILGHSTLKPVARRDSDLAILMLTSGSTGNSKAVQITHRQILASVAGKASVRELPSGKPFLNWIGLDHVASLIEIHLQALYLQVPQVHVHAVDVVSEPLTFLDLLSRHEVARSFAPNFFLAKLVTKYEQMKKDGENIDLLRKRWNLRALSVLASGGEANDVRICVAASELLSALGAPANVITTGFGMTETCAGSIFNLDCPNFDVKEKRAFASLGRCMKGIEMRVVCAKGRHEPNEGSEKVEERVATSDEIGELQVRGDVVFNGYYQNSRATMEAFAPGGWFRTGDQARIDSSGNLHLVGRLNDTINVNGVKISSADIQKSLERALCGSVATLVVFATRLPTVNTEQITVAYEPSSCPSSRLEAFKFRNIISSTVIAATGSQPVVFSLDKESSLPKSTLGKISRPKMRALYENGHFDVQIQKHQRLIESSPRDSVIDASEYELLILQDLQTTLGLDTNTVHVDSSFFELGIDSMALVSLKRKIESRLRREISIATLINNPTVRLLTQALEISGVSQQDYNPVIALRKGGSKTPLWLVHPGVGEVLVFVGLSSLIDGRPVYALRARGFDGETPFTDLNDMVETYYSALRSHQPSGPYAIAGYSYGSMIAFELAKRLEKNGQDVGFLGSFNLPPHIKQRMRQLNWNMCLLHLSFFLGMTTEEFTDNVSSDYHTLPRQDALSIILRSADRTRMVEIGLTEGHLAKWADIAYSLQSLAVEYEPSGSVAVMDIFHAKPLAVAAKSRKDWIDNHLSRWKDYTRKEPKFHKVEGAHYTMISPEYVEGFALTLNRVLEERGL</sequence>
<dbReference type="SUPFAM" id="SSF53474">
    <property type="entry name" value="alpha/beta-Hydrolases"/>
    <property type="match status" value="1"/>
</dbReference>
<keyword evidence="6" id="KW-1185">Reference proteome</keyword>
<dbReference type="InterPro" id="IPR045851">
    <property type="entry name" value="AMP-bd_C_sf"/>
</dbReference>
<reference evidence="5 6" key="1">
    <citation type="journal article" date="2018" name="Front. Microbiol.">
        <title>Genome-Wide Analysis of Corynespora cassiicola Leaf Fall Disease Putative Effectors.</title>
        <authorList>
            <person name="Lopez D."/>
            <person name="Ribeiro S."/>
            <person name="Label P."/>
            <person name="Fumanal B."/>
            <person name="Venisse J.S."/>
            <person name="Kohler A."/>
            <person name="de Oliveira R.R."/>
            <person name="Labutti K."/>
            <person name="Lipzen A."/>
            <person name="Lail K."/>
            <person name="Bauer D."/>
            <person name="Ohm R.A."/>
            <person name="Barry K.W."/>
            <person name="Spatafora J."/>
            <person name="Grigoriev I.V."/>
            <person name="Martin F.M."/>
            <person name="Pujade-Renaud V."/>
        </authorList>
    </citation>
    <scope>NUCLEOTIDE SEQUENCE [LARGE SCALE GENOMIC DNA]</scope>
    <source>
        <strain evidence="5 6">Philippines</strain>
    </source>
</reference>